<reference evidence="4" key="1">
    <citation type="submission" date="2021-02" db="EMBL/GenBank/DDBJ databases">
        <authorList>
            <person name="Nowell W R."/>
        </authorList>
    </citation>
    <scope>NUCLEOTIDE SEQUENCE</scope>
</reference>
<dbReference type="GO" id="GO:0008610">
    <property type="term" value="P:lipid biosynthetic process"/>
    <property type="evidence" value="ECO:0007669"/>
    <property type="project" value="TreeGrafter"/>
</dbReference>
<proteinExistence type="inferred from homology"/>
<dbReference type="SUPFAM" id="SSF53474">
    <property type="entry name" value="alpha/beta-Hydrolases"/>
    <property type="match status" value="1"/>
</dbReference>
<dbReference type="Pfam" id="PF00975">
    <property type="entry name" value="Thioesterase"/>
    <property type="match status" value="1"/>
</dbReference>
<dbReference type="PANTHER" id="PTHR11487:SF0">
    <property type="entry name" value="S-ACYL FATTY ACID SYNTHASE THIOESTERASE, MEDIUM CHAIN"/>
    <property type="match status" value="1"/>
</dbReference>
<name>A0A813TLW8_ADIRI</name>
<evidence type="ECO:0000313" key="4">
    <source>
        <dbReference type="EMBL" id="CAF0815670.1"/>
    </source>
</evidence>
<comment type="caution">
    <text evidence="4">The sequence shown here is derived from an EMBL/GenBank/DDBJ whole genome shotgun (WGS) entry which is preliminary data.</text>
</comment>
<dbReference type="InterPro" id="IPR029058">
    <property type="entry name" value="AB_hydrolase_fold"/>
</dbReference>
<dbReference type="Gene3D" id="3.40.50.1820">
    <property type="entry name" value="alpha/beta hydrolase"/>
    <property type="match status" value="1"/>
</dbReference>
<dbReference type="EMBL" id="CAJNOR010000143">
    <property type="protein sequence ID" value="CAF0815670.1"/>
    <property type="molecule type" value="Genomic_DNA"/>
</dbReference>
<dbReference type="EC" id="3.1.2.14" evidence="2"/>
<comment type="similarity">
    <text evidence="1">Belongs to the thioesterase family.</text>
</comment>
<feature type="domain" description="Thioesterase" evidence="3">
    <location>
        <begin position="24"/>
        <end position="249"/>
    </location>
</feature>
<dbReference type="AlphaFoldDB" id="A0A813TLW8"/>
<gene>
    <name evidence="4" type="ORF">XAT740_LOCUS3697</name>
</gene>
<sequence>MAYSSNKEHPWFEICHPRPSAEWQVFIFPAAGTAGSFYKDWDRNFPEYEFSIIIYPGRAKRLGERLLTTIKEYLVQLHRELLPYITKPCIFIGHSVGTVISFALARHMIEARNKGDLIKLLVEMSRGPPHIQGLDADKSFTIMTDAELVENLKLMSDPKSRDAFDYKPFVDMLIPILRADAKLGDVLIPSNPINIPIVVYSGEKEENLTEEFLNRWIELTTVKDLFRVRIFPGHHNFHSEHPDQVLQCLKEDFNQIIMLTKV</sequence>
<organism evidence="4 5">
    <name type="scientific">Adineta ricciae</name>
    <name type="common">Rotifer</name>
    <dbReference type="NCBI Taxonomy" id="249248"/>
    <lineage>
        <taxon>Eukaryota</taxon>
        <taxon>Metazoa</taxon>
        <taxon>Spiralia</taxon>
        <taxon>Gnathifera</taxon>
        <taxon>Rotifera</taxon>
        <taxon>Eurotatoria</taxon>
        <taxon>Bdelloidea</taxon>
        <taxon>Adinetida</taxon>
        <taxon>Adinetidae</taxon>
        <taxon>Adineta</taxon>
    </lineage>
</organism>
<dbReference type="InterPro" id="IPR001031">
    <property type="entry name" value="Thioesterase"/>
</dbReference>
<keyword evidence="5" id="KW-1185">Reference proteome</keyword>
<dbReference type="Proteomes" id="UP000663828">
    <property type="component" value="Unassembled WGS sequence"/>
</dbReference>
<evidence type="ECO:0000256" key="2">
    <source>
        <dbReference type="ARBA" id="ARBA00012480"/>
    </source>
</evidence>
<protein>
    <recommendedName>
        <fullName evidence="2">oleoyl-[acyl-carrier-protein] hydrolase</fullName>
        <ecNumber evidence="2">3.1.2.14</ecNumber>
    </recommendedName>
</protein>
<dbReference type="PANTHER" id="PTHR11487">
    <property type="entry name" value="THIOESTERASE"/>
    <property type="match status" value="1"/>
</dbReference>
<evidence type="ECO:0000313" key="5">
    <source>
        <dbReference type="Proteomes" id="UP000663828"/>
    </source>
</evidence>
<dbReference type="GO" id="GO:0016297">
    <property type="term" value="F:fatty acyl-[ACP] hydrolase activity"/>
    <property type="evidence" value="ECO:0007669"/>
    <property type="project" value="UniProtKB-EC"/>
</dbReference>
<accession>A0A813TLW8</accession>
<dbReference type="InterPro" id="IPR012223">
    <property type="entry name" value="TEII"/>
</dbReference>
<evidence type="ECO:0000256" key="1">
    <source>
        <dbReference type="ARBA" id="ARBA00007169"/>
    </source>
</evidence>
<evidence type="ECO:0000259" key="3">
    <source>
        <dbReference type="Pfam" id="PF00975"/>
    </source>
</evidence>